<proteinExistence type="predicted"/>
<reference evidence="1 2" key="1">
    <citation type="journal article" date="2021" name="Elife">
        <title>Chloroplast acquisition without the gene transfer in kleptoplastic sea slugs, Plakobranchus ocellatus.</title>
        <authorList>
            <person name="Maeda T."/>
            <person name="Takahashi S."/>
            <person name="Yoshida T."/>
            <person name="Shimamura S."/>
            <person name="Takaki Y."/>
            <person name="Nagai Y."/>
            <person name="Toyoda A."/>
            <person name="Suzuki Y."/>
            <person name="Arimoto A."/>
            <person name="Ishii H."/>
            <person name="Satoh N."/>
            <person name="Nishiyama T."/>
            <person name="Hasebe M."/>
            <person name="Maruyama T."/>
            <person name="Minagawa J."/>
            <person name="Obokata J."/>
            <person name="Shigenobu S."/>
        </authorList>
    </citation>
    <scope>NUCLEOTIDE SEQUENCE [LARGE SCALE GENOMIC DNA]</scope>
</reference>
<evidence type="ECO:0000313" key="1">
    <source>
        <dbReference type="EMBL" id="GFN74799.1"/>
    </source>
</evidence>
<sequence length="152" mass="16704">MSIGYSELERESTAAFTPSRHAESRGSVGVEVFSFSWCFTAFPGQKNEKCGAIDCSLSTESKLHRFRIEATSLQNQKFIFADPQQGDLRLSGPPFGQGTGGGARTRDRRVPADLRADSLVTVPPTPHTYLENQYCTDTILIAILLQHGQKPV</sequence>
<protein>
    <submittedName>
        <fullName evidence="1">Uncharacterized protein</fullName>
    </submittedName>
</protein>
<comment type="caution">
    <text evidence="1">The sequence shown here is derived from an EMBL/GenBank/DDBJ whole genome shotgun (WGS) entry which is preliminary data.</text>
</comment>
<dbReference type="Proteomes" id="UP000735302">
    <property type="component" value="Unassembled WGS sequence"/>
</dbReference>
<organism evidence="1 2">
    <name type="scientific">Plakobranchus ocellatus</name>
    <dbReference type="NCBI Taxonomy" id="259542"/>
    <lineage>
        <taxon>Eukaryota</taxon>
        <taxon>Metazoa</taxon>
        <taxon>Spiralia</taxon>
        <taxon>Lophotrochozoa</taxon>
        <taxon>Mollusca</taxon>
        <taxon>Gastropoda</taxon>
        <taxon>Heterobranchia</taxon>
        <taxon>Euthyneura</taxon>
        <taxon>Panpulmonata</taxon>
        <taxon>Sacoglossa</taxon>
        <taxon>Placobranchoidea</taxon>
        <taxon>Plakobranchidae</taxon>
        <taxon>Plakobranchus</taxon>
    </lineage>
</organism>
<dbReference type="AlphaFoldDB" id="A0AAV3XWK4"/>
<dbReference type="EMBL" id="BLXT01000167">
    <property type="protein sequence ID" value="GFN74799.1"/>
    <property type="molecule type" value="Genomic_DNA"/>
</dbReference>
<keyword evidence="2" id="KW-1185">Reference proteome</keyword>
<accession>A0AAV3XWK4</accession>
<evidence type="ECO:0000313" key="2">
    <source>
        <dbReference type="Proteomes" id="UP000735302"/>
    </source>
</evidence>
<gene>
    <name evidence="1" type="ORF">PoB_000130500</name>
</gene>
<name>A0AAV3XWK4_9GAST</name>